<dbReference type="CDD" id="cd06267">
    <property type="entry name" value="PBP1_LacI_sugar_binding-like"/>
    <property type="match status" value="1"/>
</dbReference>
<dbReference type="Proteomes" id="UP000095214">
    <property type="component" value="Chromosome"/>
</dbReference>
<evidence type="ECO:0000313" key="5">
    <source>
        <dbReference type="EMBL" id="AOS47533.1"/>
    </source>
</evidence>
<name>A0A1D8B311_9ACTO</name>
<keyword evidence="6" id="KW-1185">Reference proteome</keyword>
<reference evidence="5 6" key="1">
    <citation type="submission" date="2016-09" db="EMBL/GenBank/DDBJ databases">
        <title>Complete genome sequence of Actinomyces hongkongensis HKU8.</title>
        <authorList>
            <person name="Gao Y.-X."/>
            <person name="Zhou Y.-Y."/>
            <person name="Xie Y."/>
            <person name="Wang M."/>
            <person name="Wang S.-J."/>
            <person name="Shen S.-G."/>
        </authorList>
    </citation>
    <scope>NUCLEOTIDE SEQUENCE [LARGE SCALE GENOMIC DNA]</scope>
    <source>
        <strain evidence="5 6">HKU8</strain>
    </source>
</reference>
<evidence type="ECO:0000256" key="3">
    <source>
        <dbReference type="ARBA" id="ARBA00023163"/>
    </source>
</evidence>
<dbReference type="KEGG" id="phon:BH719_06485"/>
<sequence>MSRKPTRDDVARLAGTSTAVVSYVVNGGPRRVREETRQRVLRAIGELGYRPNALAKSLSHGRTDLYALLVPDLANPYLAALAQALEHEFFARGKVLLVGDSHDDPDRETLILEAFLRQQIAGLVWYGVNQPLPLDLLEESHVPAVLLNQPTGPPQNGSRAVGLSGRPGIWSVSADERLEGRLATEHLVDHGRRTIAIVAGPNGRRNARERVRGWEKALRRADLPSSAPIHVPFTREGGRASVDHVLELGADAVVASNEMQAIGLLNGLHLRGVRVPEDVAVIGINGTPLAEYASPSLSMVEMPAPAVADRIARALNGEGDAGGAAIAPYVVARASCGCGDVSERIEDGAP</sequence>
<dbReference type="GO" id="GO:0003700">
    <property type="term" value="F:DNA-binding transcription factor activity"/>
    <property type="evidence" value="ECO:0007669"/>
    <property type="project" value="TreeGrafter"/>
</dbReference>
<keyword evidence="2" id="KW-0238">DNA-binding</keyword>
<keyword evidence="1" id="KW-0805">Transcription regulation</keyword>
<dbReference type="AlphaFoldDB" id="A0A1D8B311"/>
<evidence type="ECO:0000256" key="1">
    <source>
        <dbReference type="ARBA" id="ARBA00023015"/>
    </source>
</evidence>
<dbReference type="Pfam" id="PF13377">
    <property type="entry name" value="Peripla_BP_3"/>
    <property type="match status" value="1"/>
</dbReference>
<dbReference type="SMART" id="SM00354">
    <property type="entry name" value="HTH_LACI"/>
    <property type="match status" value="1"/>
</dbReference>
<dbReference type="SUPFAM" id="SSF53822">
    <property type="entry name" value="Periplasmic binding protein-like I"/>
    <property type="match status" value="1"/>
</dbReference>
<organism evidence="5 6">
    <name type="scientific">Pauljensenia hongkongensis</name>
    <dbReference type="NCBI Taxonomy" id="178339"/>
    <lineage>
        <taxon>Bacteria</taxon>
        <taxon>Bacillati</taxon>
        <taxon>Actinomycetota</taxon>
        <taxon>Actinomycetes</taxon>
        <taxon>Actinomycetales</taxon>
        <taxon>Actinomycetaceae</taxon>
        <taxon>Pauljensenia</taxon>
    </lineage>
</organism>
<dbReference type="Gene3D" id="1.10.260.40">
    <property type="entry name" value="lambda repressor-like DNA-binding domains"/>
    <property type="match status" value="1"/>
</dbReference>
<dbReference type="InterPro" id="IPR046335">
    <property type="entry name" value="LacI/GalR-like_sensor"/>
</dbReference>
<keyword evidence="3" id="KW-0804">Transcription</keyword>
<proteinExistence type="predicted"/>
<protein>
    <submittedName>
        <fullName evidence="5">LacI family transcriptional regulator</fullName>
    </submittedName>
</protein>
<dbReference type="STRING" id="178339.BH719_06485"/>
<feature type="domain" description="HTH lacI-type" evidence="4">
    <location>
        <begin position="5"/>
        <end position="60"/>
    </location>
</feature>
<evidence type="ECO:0000256" key="2">
    <source>
        <dbReference type="ARBA" id="ARBA00023125"/>
    </source>
</evidence>
<gene>
    <name evidence="5" type="ORF">BH719_06485</name>
</gene>
<dbReference type="InterPro" id="IPR000843">
    <property type="entry name" value="HTH_LacI"/>
</dbReference>
<dbReference type="GO" id="GO:0000976">
    <property type="term" value="F:transcription cis-regulatory region binding"/>
    <property type="evidence" value="ECO:0007669"/>
    <property type="project" value="TreeGrafter"/>
</dbReference>
<dbReference type="InterPro" id="IPR010982">
    <property type="entry name" value="Lambda_DNA-bd_dom_sf"/>
</dbReference>
<dbReference type="Pfam" id="PF00356">
    <property type="entry name" value="LacI"/>
    <property type="match status" value="1"/>
</dbReference>
<dbReference type="EMBL" id="CP017298">
    <property type="protein sequence ID" value="AOS47533.1"/>
    <property type="molecule type" value="Genomic_DNA"/>
</dbReference>
<dbReference type="Gene3D" id="3.40.50.2300">
    <property type="match status" value="2"/>
</dbReference>
<dbReference type="RefSeq" id="WP_009744014.1">
    <property type="nucleotide sequence ID" value="NZ_CP017298.1"/>
</dbReference>
<dbReference type="PANTHER" id="PTHR30146">
    <property type="entry name" value="LACI-RELATED TRANSCRIPTIONAL REPRESSOR"/>
    <property type="match status" value="1"/>
</dbReference>
<dbReference type="CDD" id="cd01392">
    <property type="entry name" value="HTH_LacI"/>
    <property type="match status" value="1"/>
</dbReference>
<accession>A0A1D8B311</accession>
<dbReference type="OrthoDB" id="37081at2"/>
<dbReference type="PANTHER" id="PTHR30146:SF109">
    <property type="entry name" value="HTH-TYPE TRANSCRIPTIONAL REGULATOR GALS"/>
    <property type="match status" value="1"/>
</dbReference>
<dbReference type="InterPro" id="IPR028082">
    <property type="entry name" value="Peripla_BP_I"/>
</dbReference>
<dbReference type="SUPFAM" id="SSF47413">
    <property type="entry name" value="lambda repressor-like DNA-binding domains"/>
    <property type="match status" value="1"/>
</dbReference>
<dbReference type="PROSITE" id="PS50932">
    <property type="entry name" value="HTH_LACI_2"/>
    <property type="match status" value="1"/>
</dbReference>
<evidence type="ECO:0000259" key="4">
    <source>
        <dbReference type="PROSITE" id="PS50932"/>
    </source>
</evidence>
<evidence type="ECO:0000313" key="6">
    <source>
        <dbReference type="Proteomes" id="UP000095214"/>
    </source>
</evidence>